<sequence>MDLYSRRSMKNQPENMFSPQFKEEEKQQNCMQERGYLPGESMQERGEQRDKVIGSPTKTIFKKKNFRELSVTDIMPSLKARLTEKQVASVMPKNSMGFIGFSKQFSHFIICPVFLNYIEVSDYLEIRKGCRYLWDCYDYHILEELVKMNNLDPYLRTNLWLSVTPYHINQSKSREMVKAIEEENTSKLEDMTNPELKALYLTQSNLDCCSVFDNVYTKLLCKSKSLECLVRKVTSEVDKFKIQKSTSNLYEDEDFDVLNNLSLCHNILLPEHSNDTLEYLDALFQGSRDEEIAFWISLCISESKAYQRKSQLKKMVDIRTLELFAEKYCPLLHKLLSDTKEWDIICTNFVNNFGCKFLEYPESLSIIDSFLVSGIKGFFERIIIIFKNLEEFIQNCIEEEAEMESSIYSPPQKSTKKGGFSEIFYSESYRNMPGQSYVTPRKTTRRSVREFLSHYSASDLSFQLVVDCVGSFQNCYNIKLTENELKETQKQALKRVIEEASFSINNKIFEKENFSDIKIKLKLLNEKKEKDLQAILIKKGKLNAYYETQNQEFMKVEDAYHEAQEAVDHMKKKVDILRDTQILITKEIWRKKQLIKIASTNKTFHTSFKKSRVPRSRNKHKDTPNIIRYASYTRDDCPDPSFMYSSETPTNPNSSFTSSNRGVSFPPGFFKNTLREEVIELEKLQEDVDEIEEKIYYEKECLEHYSSHYAQTRDQYLDKRASLEDLMDFRNCIIAQEKFILESYASDKDKLLDGCLLLV</sequence>
<organism evidence="3 4">
    <name type="scientific">Euplotes crassus</name>
    <dbReference type="NCBI Taxonomy" id="5936"/>
    <lineage>
        <taxon>Eukaryota</taxon>
        <taxon>Sar</taxon>
        <taxon>Alveolata</taxon>
        <taxon>Ciliophora</taxon>
        <taxon>Intramacronucleata</taxon>
        <taxon>Spirotrichea</taxon>
        <taxon>Hypotrichia</taxon>
        <taxon>Euplotida</taxon>
        <taxon>Euplotidae</taxon>
        <taxon>Moneuplotes</taxon>
    </lineage>
</organism>
<dbReference type="EMBL" id="CAMPGE010024881">
    <property type="protein sequence ID" value="CAI2382693.1"/>
    <property type="molecule type" value="Genomic_DNA"/>
</dbReference>
<evidence type="ECO:0000313" key="3">
    <source>
        <dbReference type="EMBL" id="CAI2382693.1"/>
    </source>
</evidence>
<feature type="coiled-coil region" evidence="1">
    <location>
        <begin position="546"/>
        <end position="580"/>
    </location>
</feature>
<evidence type="ECO:0000256" key="1">
    <source>
        <dbReference type="SAM" id="Coils"/>
    </source>
</evidence>
<evidence type="ECO:0000313" key="4">
    <source>
        <dbReference type="Proteomes" id="UP001295684"/>
    </source>
</evidence>
<dbReference type="AlphaFoldDB" id="A0AAD1XZW1"/>
<name>A0AAD1XZW1_EUPCR</name>
<keyword evidence="4" id="KW-1185">Reference proteome</keyword>
<protein>
    <submittedName>
        <fullName evidence="3">Uncharacterized protein</fullName>
    </submittedName>
</protein>
<evidence type="ECO:0000256" key="2">
    <source>
        <dbReference type="SAM" id="MobiDB-lite"/>
    </source>
</evidence>
<accession>A0AAD1XZW1</accession>
<keyword evidence="1" id="KW-0175">Coiled coil</keyword>
<proteinExistence type="predicted"/>
<dbReference type="Proteomes" id="UP001295684">
    <property type="component" value="Unassembled WGS sequence"/>
</dbReference>
<comment type="caution">
    <text evidence="3">The sequence shown here is derived from an EMBL/GenBank/DDBJ whole genome shotgun (WGS) entry which is preliminary data.</text>
</comment>
<feature type="region of interest" description="Disordered" evidence="2">
    <location>
        <begin position="1"/>
        <end position="30"/>
    </location>
</feature>
<reference evidence="3" key="1">
    <citation type="submission" date="2023-07" db="EMBL/GenBank/DDBJ databases">
        <authorList>
            <consortium name="AG Swart"/>
            <person name="Singh M."/>
            <person name="Singh A."/>
            <person name="Seah K."/>
            <person name="Emmerich C."/>
        </authorList>
    </citation>
    <scope>NUCLEOTIDE SEQUENCE</scope>
    <source>
        <strain evidence="3">DP1</strain>
    </source>
</reference>
<gene>
    <name evidence="3" type="ORF">ECRASSUSDP1_LOCUS24174</name>
</gene>